<gene>
    <name evidence="1" type="ORF">LWI29_016921</name>
</gene>
<protein>
    <submittedName>
        <fullName evidence="1">Uncharacterized protein</fullName>
    </submittedName>
</protein>
<reference evidence="1" key="1">
    <citation type="journal article" date="2022" name="Plant J.">
        <title>Strategies of tolerance reflected in two North American maple genomes.</title>
        <authorList>
            <person name="McEvoy S.L."/>
            <person name="Sezen U.U."/>
            <person name="Trouern-Trend A."/>
            <person name="McMahon S.M."/>
            <person name="Schaberg P.G."/>
            <person name="Yang J."/>
            <person name="Wegrzyn J.L."/>
            <person name="Swenson N.G."/>
        </authorList>
    </citation>
    <scope>NUCLEOTIDE SEQUENCE</scope>
    <source>
        <strain evidence="1">NS2018</strain>
    </source>
</reference>
<proteinExistence type="predicted"/>
<keyword evidence="2" id="KW-1185">Reference proteome</keyword>
<dbReference type="Proteomes" id="UP001168877">
    <property type="component" value="Unassembled WGS sequence"/>
</dbReference>
<comment type="caution">
    <text evidence="1">The sequence shown here is derived from an EMBL/GenBank/DDBJ whole genome shotgun (WGS) entry which is preliminary data.</text>
</comment>
<evidence type="ECO:0000313" key="1">
    <source>
        <dbReference type="EMBL" id="KAK0574011.1"/>
    </source>
</evidence>
<sequence length="88" mass="10499">MLKKKRIKFVNHSHISQSHLYSLLPLQKIIFDPSRIFPLFSIFGGKKQKLEQREKKPELIYQLGQIAVNREFSIRFSRFIDLSKPSRK</sequence>
<reference evidence="1" key="2">
    <citation type="submission" date="2023-06" db="EMBL/GenBank/DDBJ databases">
        <authorList>
            <person name="Swenson N.G."/>
            <person name="Wegrzyn J.L."/>
            <person name="Mcevoy S.L."/>
        </authorList>
    </citation>
    <scope>NUCLEOTIDE SEQUENCE</scope>
    <source>
        <strain evidence="1">NS2018</strain>
        <tissue evidence="1">Leaf</tissue>
    </source>
</reference>
<dbReference type="AlphaFoldDB" id="A0AA39RHN4"/>
<dbReference type="EMBL" id="JAUESC010000387">
    <property type="protein sequence ID" value="KAK0574011.1"/>
    <property type="molecule type" value="Genomic_DNA"/>
</dbReference>
<evidence type="ECO:0000313" key="2">
    <source>
        <dbReference type="Proteomes" id="UP001168877"/>
    </source>
</evidence>
<accession>A0AA39RHN4</accession>
<organism evidence="1 2">
    <name type="scientific">Acer saccharum</name>
    <name type="common">Sugar maple</name>
    <dbReference type="NCBI Taxonomy" id="4024"/>
    <lineage>
        <taxon>Eukaryota</taxon>
        <taxon>Viridiplantae</taxon>
        <taxon>Streptophyta</taxon>
        <taxon>Embryophyta</taxon>
        <taxon>Tracheophyta</taxon>
        <taxon>Spermatophyta</taxon>
        <taxon>Magnoliopsida</taxon>
        <taxon>eudicotyledons</taxon>
        <taxon>Gunneridae</taxon>
        <taxon>Pentapetalae</taxon>
        <taxon>rosids</taxon>
        <taxon>malvids</taxon>
        <taxon>Sapindales</taxon>
        <taxon>Sapindaceae</taxon>
        <taxon>Hippocastanoideae</taxon>
        <taxon>Acereae</taxon>
        <taxon>Acer</taxon>
    </lineage>
</organism>
<name>A0AA39RHN4_ACESA</name>